<accession>A0ABS3JH22</accession>
<keyword evidence="2" id="KW-1185">Reference proteome</keyword>
<gene>
    <name evidence="1" type="ORF">J2I46_11980</name>
</gene>
<name>A0ABS3JH22_9BACT</name>
<evidence type="ECO:0000313" key="2">
    <source>
        <dbReference type="Proteomes" id="UP000664628"/>
    </source>
</evidence>
<protein>
    <recommendedName>
        <fullName evidence="3">Secreted protein</fullName>
    </recommendedName>
</protein>
<proteinExistence type="predicted"/>
<organism evidence="1 2">
    <name type="scientific">Fibrella forsythiae</name>
    <dbReference type="NCBI Taxonomy" id="2817061"/>
    <lineage>
        <taxon>Bacteria</taxon>
        <taxon>Pseudomonadati</taxon>
        <taxon>Bacteroidota</taxon>
        <taxon>Cytophagia</taxon>
        <taxon>Cytophagales</taxon>
        <taxon>Spirosomataceae</taxon>
        <taxon>Fibrella</taxon>
    </lineage>
</organism>
<comment type="caution">
    <text evidence="1">The sequence shown here is derived from an EMBL/GenBank/DDBJ whole genome shotgun (WGS) entry which is preliminary data.</text>
</comment>
<dbReference type="EMBL" id="JAFMYW010000003">
    <property type="protein sequence ID" value="MBO0949305.1"/>
    <property type="molecule type" value="Genomic_DNA"/>
</dbReference>
<evidence type="ECO:0008006" key="3">
    <source>
        <dbReference type="Google" id="ProtNLM"/>
    </source>
</evidence>
<dbReference type="RefSeq" id="WP_207329274.1">
    <property type="nucleotide sequence ID" value="NZ_JAFMYW010000003.1"/>
</dbReference>
<reference evidence="1 2" key="1">
    <citation type="submission" date="2021-03" db="EMBL/GenBank/DDBJ databases">
        <title>Fibrella sp. HMF5405 genome sequencing and assembly.</title>
        <authorList>
            <person name="Kang H."/>
            <person name="Kim H."/>
            <person name="Bae S."/>
            <person name="Joh K."/>
        </authorList>
    </citation>
    <scope>NUCLEOTIDE SEQUENCE [LARGE SCALE GENOMIC DNA]</scope>
    <source>
        <strain evidence="1 2">HMF5405</strain>
    </source>
</reference>
<evidence type="ECO:0000313" key="1">
    <source>
        <dbReference type="EMBL" id="MBO0949305.1"/>
    </source>
</evidence>
<sequence length="126" mass="14271">MRKTSTYRVTVARLLLLVQLFMLTNAVVFRHAHRLPDGTIVVHAHPFLPKALGGPGSDPVQPNNHSKQELIWLDAMTDVAYPFTEPTFFTFQAPEQPLLPTPTFARHVQVRWVDFTCFSHRGPPLA</sequence>
<dbReference type="Proteomes" id="UP000664628">
    <property type="component" value="Unassembled WGS sequence"/>
</dbReference>